<comment type="caution">
    <text evidence="1">The sequence shown here is derived from an EMBL/GenBank/DDBJ whole genome shotgun (WGS) entry which is preliminary data.</text>
</comment>
<accession>A0ABS9KBJ0</accession>
<reference evidence="1" key="2">
    <citation type="submission" date="2024-05" db="EMBL/GenBank/DDBJ databases">
        <title>Rhodohalobacter halophilus gen. nov., sp. nov., a moderately halophilic member of the family Balneolaceae.</title>
        <authorList>
            <person name="Xia J."/>
        </authorList>
    </citation>
    <scope>NUCLEOTIDE SEQUENCE</scope>
    <source>
        <strain evidence="1">WB101</strain>
    </source>
</reference>
<dbReference type="RefSeq" id="WP_237853032.1">
    <property type="nucleotide sequence ID" value="NZ_JAKLWS010000005.1"/>
</dbReference>
<sequence>MRFIQQTIQRTSIYLRDLKNILMYGWSAPRYKERIWIDPNSIEFMIDREEVKRITGIHRNQASGIVVDWDEVKNLKPIEDQYRIEYCKKHWEEGKSWEELGVIDYMSKSKKYGDWPREKIKARFEMLDKAYNETKKLGRLKTRKEMNPENFREEDGILVHIAKDGKPVFGGNGFHRLAIGRVLKLDKIPAEIGIVDKNSIHYLKEYRKTKF</sequence>
<name>A0ABS9KBJ0_9BACT</name>
<keyword evidence="2" id="KW-1185">Reference proteome</keyword>
<protein>
    <recommendedName>
        <fullName evidence="3">ParB/Sulfiredoxin domain-containing protein</fullName>
    </recommendedName>
</protein>
<proteinExistence type="predicted"/>
<organism evidence="1 2">
    <name type="scientific">Rhodohalobacter sulfatireducens</name>
    <dbReference type="NCBI Taxonomy" id="2911366"/>
    <lineage>
        <taxon>Bacteria</taxon>
        <taxon>Pseudomonadati</taxon>
        <taxon>Balneolota</taxon>
        <taxon>Balneolia</taxon>
        <taxon>Balneolales</taxon>
        <taxon>Balneolaceae</taxon>
        <taxon>Rhodohalobacter</taxon>
    </lineage>
</organism>
<dbReference type="EMBL" id="JAKLWS010000005">
    <property type="protein sequence ID" value="MCG2588188.1"/>
    <property type="molecule type" value="Genomic_DNA"/>
</dbReference>
<gene>
    <name evidence="1" type="ORF">L6773_06395</name>
</gene>
<dbReference type="Proteomes" id="UP001165366">
    <property type="component" value="Unassembled WGS sequence"/>
</dbReference>
<evidence type="ECO:0000313" key="2">
    <source>
        <dbReference type="Proteomes" id="UP001165366"/>
    </source>
</evidence>
<reference evidence="1" key="1">
    <citation type="submission" date="2022-01" db="EMBL/GenBank/DDBJ databases">
        <authorList>
            <person name="Wang Y."/>
        </authorList>
    </citation>
    <scope>NUCLEOTIDE SEQUENCE</scope>
    <source>
        <strain evidence="1">WB101</strain>
    </source>
</reference>
<evidence type="ECO:0000313" key="1">
    <source>
        <dbReference type="EMBL" id="MCG2588188.1"/>
    </source>
</evidence>
<evidence type="ECO:0008006" key="3">
    <source>
        <dbReference type="Google" id="ProtNLM"/>
    </source>
</evidence>